<comment type="caution">
    <text evidence="1">The sequence shown here is derived from an EMBL/GenBank/DDBJ whole genome shotgun (WGS) entry which is preliminary data.</text>
</comment>
<evidence type="ECO:0000313" key="2">
    <source>
        <dbReference type="Proteomes" id="UP001150569"/>
    </source>
</evidence>
<protein>
    <submittedName>
        <fullName evidence="1">Uncharacterized protein</fullName>
    </submittedName>
</protein>
<feature type="non-terminal residue" evidence="1">
    <location>
        <position position="146"/>
    </location>
</feature>
<name>A0A9W7ZNI4_9FUNG</name>
<organism evidence="1 2">
    <name type="scientific">Tieghemiomyces parasiticus</name>
    <dbReference type="NCBI Taxonomy" id="78921"/>
    <lineage>
        <taxon>Eukaryota</taxon>
        <taxon>Fungi</taxon>
        <taxon>Fungi incertae sedis</taxon>
        <taxon>Zoopagomycota</taxon>
        <taxon>Kickxellomycotina</taxon>
        <taxon>Dimargaritomycetes</taxon>
        <taxon>Dimargaritales</taxon>
        <taxon>Dimargaritaceae</taxon>
        <taxon>Tieghemiomyces</taxon>
    </lineage>
</organism>
<keyword evidence="2" id="KW-1185">Reference proteome</keyword>
<gene>
    <name evidence="1" type="ORF">IWQ60_009718</name>
</gene>
<evidence type="ECO:0000313" key="1">
    <source>
        <dbReference type="EMBL" id="KAJ1912317.1"/>
    </source>
</evidence>
<reference evidence="1" key="1">
    <citation type="submission" date="2022-07" db="EMBL/GenBank/DDBJ databases">
        <title>Phylogenomic reconstructions and comparative analyses of Kickxellomycotina fungi.</title>
        <authorList>
            <person name="Reynolds N.K."/>
            <person name="Stajich J.E."/>
            <person name="Barry K."/>
            <person name="Grigoriev I.V."/>
            <person name="Crous P."/>
            <person name="Smith M.E."/>
        </authorList>
    </citation>
    <scope>NUCLEOTIDE SEQUENCE</scope>
    <source>
        <strain evidence="1">RSA 861</strain>
    </source>
</reference>
<dbReference type="Proteomes" id="UP001150569">
    <property type="component" value="Unassembled WGS sequence"/>
</dbReference>
<proteinExistence type="predicted"/>
<dbReference type="EMBL" id="JANBPT010000844">
    <property type="protein sequence ID" value="KAJ1912317.1"/>
    <property type="molecule type" value="Genomic_DNA"/>
</dbReference>
<sequence length="146" mass="16244">MGKPAASPRVTTIATPLPIVPRPDLVDRLERFLQLEDCRDLTSLQRASIGQDLYELVTALDAVADRTRQFTTDAERWASLAKMRAQEYEIEALQARLELAAQKSAVAAKTQISAHLERESLLLATDLENLQDRIAESATMTTCFSK</sequence>
<dbReference type="AlphaFoldDB" id="A0A9W7ZNI4"/>
<accession>A0A9W7ZNI4</accession>